<dbReference type="Gene3D" id="3.60.15.10">
    <property type="entry name" value="Ribonuclease Z/Hydroxyacylglutathione hydrolase-like"/>
    <property type="match status" value="1"/>
</dbReference>
<dbReference type="Proteomes" id="UP001172159">
    <property type="component" value="Unassembled WGS sequence"/>
</dbReference>
<accession>A0AA40K1G1</accession>
<sequence>MSTFNGLVAEFPDIRVDFFRSHLDLRPPLACFLSHIHSDHLAGLESLRSPFVYCSAATKEMLLRLERFPCRINYAKGILEARVQRYRHLKTLLKPLPLETPTVLELEPGNHMQVTLFNANHCPGAVMFLFEGGGKAALYTGDIRSEPWFVNAIARSPPLIEYSSGLKILDTIYLDTSFVDDMNFPPKSHGIRELLEKVSEYPKDTIFHFQAWTYGYEDVWIALSKALQSKIHVDEYKMSMYRSLVAKDADNRFGAQFHLAPEAAALVGFMCGNTFHSGCLTLDQNVRLHSCEKGNYCPTVQNSLASVVWIQPIVTRLPNGQDIAELGVGGGGEDLEREAELDYLLPEDIESLLEMVGDAEEVSDVMQEQLRHFLLNVVASGRKVPLDLERSVFGDKNETKLSDGIQAITKKLRSQTIQTIPTDSNTAALPKTITFPYSRHSSFPELCALANAFKPRDIWPCTVDAPRWVEQGITIEGLFGAHCSASEFRHDKLMLKQHAKLGNNNQDMLDTQITTTSVDSSQRLLLAIGGEGAELLTVDERLPVTNNNGHLTSAIVSQHPSPGSDLEGDTVMEGDVVIQDYTSFEDFDGIYPHSSQQSIISETELEARIIAFQTILNNARKPTSSAIGLISTRDHHTVLDKDLGFDQT</sequence>
<dbReference type="EMBL" id="JAUKTV010000003">
    <property type="protein sequence ID" value="KAK0742393.1"/>
    <property type="molecule type" value="Genomic_DNA"/>
</dbReference>
<protein>
    <submittedName>
        <fullName evidence="4">Beta-lactamase-like protein</fullName>
    </submittedName>
</protein>
<evidence type="ECO:0000256" key="1">
    <source>
        <dbReference type="ARBA" id="ARBA00022722"/>
    </source>
</evidence>
<evidence type="ECO:0000256" key="3">
    <source>
        <dbReference type="ARBA" id="ARBA00022839"/>
    </source>
</evidence>
<reference evidence="4" key="1">
    <citation type="submission" date="2023-06" db="EMBL/GenBank/DDBJ databases">
        <title>Genome-scale phylogeny and comparative genomics of the fungal order Sordariales.</title>
        <authorList>
            <consortium name="Lawrence Berkeley National Laboratory"/>
            <person name="Hensen N."/>
            <person name="Bonometti L."/>
            <person name="Westerberg I."/>
            <person name="Brannstrom I.O."/>
            <person name="Guillou S."/>
            <person name="Cros-Aarteil S."/>
            <person name="Calhoun S."/>
            <person name="Haridas S."/>
            <person name="Kuo A."/>
            <person name="Mondo S."/>
            <person name="Pangilinan J."/>
            <person name="Riley R."/>
            <person name="Labutti K."/>
            <person name="Andreopoulos B."/>
            <person name="Lipzen A."/>
            <person name="Chen C."/>
            <person name="Yanf M."/>
            <person name="Daum C."/>
            <person name="Ng V."/>
            <person name="Clum A."/>
            <person name="Steindorff A."/>
            <person name="Ohm R."/>
            <person name="Martin F."/>
            <person name="Silar P."/>
            <person name="Natvig D."/>
            <person name="Lalanne C."/>
            <person name="Gautier V."/>
            <person name="Ament-Velasquez S.L."/>
            <person name="Kruys A."/>
            <person name="Hutchinson M.I."/>
            <person name="Powell A.J."/>
            <person name="Barry K."/>
            <person name="Miller A.N."/>
            <person name="Grigoriev I.V."/>
            <person name="Debuchy R."/>
            <person name="Gladieux P."/>
            <person name="Thoren M.H."/>
            <person name="Johannesson H."/>
        </authorList>
    </citation>
    <scope>NUCLEOTIDE SEQUENCE</scope>
    <source>
        <strain evidence="4">CBS 540.89</strain>
    </source>
</reference>
<dbReference type="PANTHER" id="PTHR23240:SF8">
    <property type="entry name" value="PROTEIN ARTEMIS"/>
    <property type="match status" value="1"/>
</dbReference>
<dbReference type="GO" id="GO:0036297">
    <property type="term" value="P:interstrand cross-link repair"/>
    <property type="evidence" value="ECO:0007669"/>
    <property type="project" value="TreeGrafter"/>
</dbReference>
<evidence type="ECO:0000313" key="5">
    <source>
        <dbReference type="Proteomes" id="UP001172159"/>
    </source>
</evidence>
<dbReference type="AlphaFoldDB" id="A0AA40K1G1"/>
<dbReference type="Pfam" id="PF23023">
    <property type="entry name" value="Anti-Pycsar_Apyc1"/>
    <property type="match status" value="1"/>
</dbReference>
<proteinExistence type="predicted"/>
<keyword evidence="5" id="KW-1185">Reference proteome</keyword>
<gene>
    <name evidence="4" type="ORF">B0T21DRAFT_129614</name>
</gene>
<dbReference type="GO" id="GO:0035312">
    <property type="term" value="F:5'-3' DNA exonuclease activity"/>
    <property type="evidence" value="ECO:0007669"/>
    <property type="project" value="TreeGrafter"/>
</dbReference>
<organism evidence="4 5">
    <name type="scientific">Apiosordaria backusii</name>
    <dbReference type="NCBI Taxonomy" id="314023"/>
    <lineage>
        <taxon>Eukaryota</taxon>
        <taxon>Fungi</taxon>
        <taxon>Dikarya</taxon>
        <taxon>Ascomycota</taxon>
        <taxon>Pezizomycotina</taxon>
        <taxon>Sordariomycetes</taxon>
        <taxon>Sordariomycetidae</taxon>
        <taxon>Sordariales</taxon>
        <taxon>Lasiosphaeriaceae</taxon>
        <taxon>Apiosordaria</taxon>
    </lineage>
</organism>
<dbReference type="GO" id="GO:0006303">
    <property type="term" value="P:double-strand break repair via nonhomologous end joining"/>
    <property type="evidence" value="ECO:0007669"/>
    <property type="project" value="TreeGrafter"/>
</dbReference>
<comment type="caution">
    <text evidence="4">The sequence shown here is derived from an EMBL/GenBank/DDBJ whole genome shotgun (WGS) entry which is preliminary data.</text>
</comment>
<dbReference type="PANTHER" id="PTHR23240">
    <property type="entry name" value="DNA CROSS-LINK REPAIR PROTEIN PSO2/SNM1-RELATED"/>
    <property type="match status" value="1"/>
</dbReference>
<keyword evidence="1" id="KW-0540">Nuclease</keyword>
<name>A0AA40K1G1_9PEZI</name>
<dbReference type="InterPro" id="IPR036866">
    <property type="entry name" value="RibonucZ/Hydroxyglut_hydro"/>
</dbReference>
<dbReference type="SUPFAM" id="SSF56281">
    <property type="entry name" value="Metallo-hydrolase/oxidoreductase"/>
    <property type="match status" value="1"/>
</dbReference>
<keyword evidence="3" id="KW-0269">Exonuclease</keyword>
<dbReference type="GO" id="GO:0000723">
    <property type="term" value="P:telomere maintenance"/>
    <property type="evidence" value="ECO:0007669"/>
    <property type="project" value="TreeGrafter"/>
</dbReference>
<keyword evidence="2" id="KW-0378">Hydrolase</keyword>
<evidence type="ECO:0000313" key="4">
    <source>
        <dbReference type="EMBL" id="KAK0742393.1"/>
    </source>
</evidence>
<evidence type="ECO:0000256" key="2">
    <source>
        <dbReference type="ARBA" id="ARBA00022801"/>
    </source>
</evidence>
<dbReference type="GO" id="GO:0003684">
    <property type="term" value="F:damaged DNA binding"/>
    <property type="evidence" value="ECO:0007669"/>
    <property type="project" value="TreeGrafter"/>
</dbReference>